<keyword evidence="3" id="KW-1185">Reference proteome</keyword>
<evidence type="ECO:0000313" key="2">
    <source>
        <dbReference type="EMBL" id="OJJ55355.1"/>
    </source>
</evidence>
<feature type="chain" id="PRO_5012973640" evidence="1">
    <location>
        <begin position="21"/>
        <end position="78"/>
    </location>
</feature>
<proteinExistence type="predicted"/>
<organism evidence="2 3">
    <name type="scientific">Aspergillus sydowii CBS 593.65</name>
    <dbReference type="NCBI Taxonomy" id="1036612"/>
    <lineage>
        <taxon>Eukaryota</taxon>
        <taxon>Fungi</taxon>
        <taxon>Dikarya</taxon>
        <taxon>Ascomycota</taxon>
        <taxon>Pezizomycotina</taxon>
        <taxon>Eurotiomycetes</taxon>
        <taxon>Eurotiomycetidae</taxon>
        <taxon>Eurotiales</taxon>
        <taxon>Aspergillaceae</taxon>
        <taxon>Aspergillus</taxon>
        <taxon>Aspergillus subgen. Nidulantes</taxon>
    </lineage>
</organism>
<evidence type="ECO:0000313" key="3">
    <source>
        <dbReference type="Proteomes" id="UP000184356"/>
    </source>
</evidence>
<gene>
    <name evidence="2" type="ORF">ASPSYDRAFT_92490</name>
</gene>
<dbReference type="GeneID" id="63768761"/>
<name>A0A1L9T7J7_9EURO</name>
<dbReference type="EMBL" id="KV878592">
    <property type="protein sequence ID" value="OJJ55355.1"/>
    <property type="molecule type" value="Genomic_DNA"/>
</dbReference>
<dbReference type="Proteomes" id="UP000184356">
    <property type="component" value="Unassembled WGS sequence"/>
</dbReference>
<dbReference type="AlphaFoldDB" id="A0A1L9T7J7"/>
<sequence>MKYFFLLASAAALFASLSAATTPITNRTNTGVEFVSGNYVEFQPGFLGGLWLLFYSTNNVTLRGTGYLRLRWEVEYWQ</sequence>
<reference evidence="3" key="1">
    <citation type="journal article" date="2017" name="Genome Biol.">
        <title>Comparative genomics reveals high biological diversity and specific adaptations in the industrially and medically important fungal genus Aspergillus.</title>
        <authorList>
            <person name="de Vries R.P."/>
            <person name="Riley R."/>
            <person name="Wiebenga A."/>
            <person name="Aguilar-Osorio G."/>
            <person name="Amillis S."/>
            <person name="Uchima C.A."/>
            <person name="Anderluh G."/>
            <person name="Asadollahi M."/>
            <person name="Askin M."/>
            <person name="Barry K."/>
            <person name="Battaglia E."/>
            <person name="Bayram O."/>
            <person name="Benocci T."/>
            <person name="Braus-Stromeyer S.A."/>
            <person name="Caldana C."/>
            <person name="Canovas D."/>
            <person name="Cerqueira G.C."/>
            <person name="Chen F."/>
            <person name="Chen W."/>
            <person name="Choi C."/>
            <person name="Clum A."/>
            <person name="Dos Santos R.A."/>
            <person name="Damasio A.R."/>
            <person name="Diallinas G."/>
            <person name="Emri T."/>
            <person name="Fekete E."/>
            <person name="Flipphi M."/>
            <person name="Freyberg S."/>
            <person name="Gallo A."/>
            <person name="Gournas C."/>
            <person name="Habgood R."/>
            <person name="Hainaut M."/>
            <person name="Harispe M.L."/>
            <person name="Henrissat B."/>
            <person name="Hilden K.S."/>
            <person name="Hope R."/>
            <person name="Hossain A."/>
            <person name="Karabika E."/>
            <person name="Karaffa L."/>
            <person name="Karanyi Z."/>
            <person name="Krasevec N."/>
            <person name="Kuo A."/>
            <person name="Kusch H."/>
            <person name="LaButti K."/>
            <person name="Lagendijk E.L."/>
            <person name="Lapidus A."/>
            <person name="Levasseur A."/>
            <person name="Lindquist E."/>
            <person name="Lipzen A."/>
            <person name="Logrieco A.F."/>
            <person name="MacCabe A."/>
            <person name="Maekelae M.R."/>
            <person name="Malavazi I."/>
            <person name="Melin P."/>
            <person name="Meyer V."/>
            <person name="Mielnichuk N."/>
            <person name="Miskei M."/>
            <person name="Molnar A.P."/>
            <person name="Mule G."/>
            <person name="Ngan C.Y."/>
            <person name="Orejas M."/>
            <person name="Orosz E."/>
            <person name="Ouedraogo J.P."/>
            <person name="Overkamp K.M."/>
            <person name="Park H.-S."/>
            <person name="Perrone G."/>
            <person name="Piumi F."/>
            <person name="Punt P.J."/>
            <person name="Ram A.F."/>
            <person name="Ramon A."/>
            <person name="Rauscher S."/>
            <person name="Record E."/>
            <person name="Riano-Pachon D.M."/>
            <person name="Robert V."/>
            <person name="Roehrig J."/>
            <person name="Ruller R."/>
            <person name="Salamov A."/>
            <person name="Salih N.S."/>
            <person name="Samson R.A."/>
            <person name="Sandor E."/>
            <person name="Sanguinetti M."/>
            <person name="Schuetze T."/>
            <person name="Sepcic K."/>
            <person name="Shelest E."/>
            <person name="Sherlock G."/>
            <person name="Sophianopoulou V."/>
            <person name="Squina F.M."/>
            <person name="Sun H."/>
            <person name="Susca A."/>
            <person name="Todd R.B."/>
            <person name="Tsang A."/>
            <person name="Unkles S.E."/>
            <person name="van de Wiele N."/>
            <person name="van Rossen-Uffink D."/>
            <person name="Oliveira J.V."/>
            <person name="Vesth T.C."/>
            <person name="Visser J."/>
            <person name="Yu J.-H."/>
            <person name="Zhou M."/>
            <person name="Andersen M.R."/>
            <person name="Archer D.B."/>
            <person name="Baker S.E."/>
            <person name="Benoit I."/>
            <person name="Brakhage A.A."/>
            <person name="Braus G.H."/>
            <person name="Fischer R."/>
            <person name="Frisvad J.C."/>
            <person name="Goldman G.H."/>
            <person name="Houbraken J."/>
            <person name="Oakley B."/>
            <person name="Pocsi I."/>
            <person name="Scazzocchio C."/>
            <person name="Seiboth B."/>
            <person name="vanKuyk P.A."/>
            <person name="Wortman J."/>
            <person name="Dyer P.S."/>
            <person name="Grigoriev I.V."/>
        </authorList>
    </citation>
    <scope>NUCLEOTIDE SEQUENCE [LARGE SCALE GENOMIC DNA]</scope>
    <source>
        <strain evidence="3">CBS 593.65</strain>
    </source>
</reference>
<protein>
    <submittedName>
        <fullName evidence="2">Uncharacterized protein</fullName>
    </submittedName>
</protein>
<dbReference type="RefSeq" id="XP_040699161.1">
    <property type="nucleotide sequence ID" value="XM_040852688.1"/>
</dbReference>
<evidence type="ECO:0000256" key="1">
    <source>
        <dbReference type="SAM" id="SignalP"/>
    </source>
</evidence>
<keyword evidence="1" id="KW-0732">Signal</keyword>
<dbReference type="OrthoDB" id="4663713at2759"/>
<dbReference type="VEuPathDB" id="FungiDB:ASPSYDRAFT_92490"/>
<accession>A0A1L9T7J7</accession>
<feature type="signal peptide" evidence="1">
    <location>
        <begin position="1"/>
        <end position="20"/>
    </location>
</feature>